<keyword evidence="5" id="KW-1185">Reference proteome</keyword>
<dbReference type="InterPro" id="IPR051699">
    <property type="entry name" value="Rpn/YhgA-like_nuclease"/>
</dbReference>
<evidence type="ECO:0000259" key="3">
    <source>
        <dbReference type="Pfam" id="PF14261"/>
    </source>
</evidence>
<dbReference type="Pfam" id="PF14261">
    <property type="entry name" value="DUF4351"/>
    <property type="match status" value="1"/>
</dbReference>
<dbReference type="InterPro" id="IPR025587">
    <property type="entry name" value="DUF4351"/>
</dbReference>
<feature type="region of interest" description="Disordered" evidence="1">
    <location>
        <begin position="260"/>
        <end position="294"/>
    </location>
</feature>
<dbReference type="KEGG" id="axe:P40_12290"/>
<protein>
    <submittedName>
        <fullName evidence="4">Rpn family recombination-promoting nuclease/putative transposase</fullName>
    </submittedName>
</protein>
<feature type="compositionally biased region" description="Basic and acidic residues" evidence="1">
    <location>
        <begin position="260"/>
        <end position="289"/>
    </location>
</feature>
<feature type="domain" description="Transposase (putative) YhgA-like" evidence="2">
    <location>
        <begin position="3"/>
        <end position="205"/>
    </location>
</feature>
<dbReference type="RefSeq" id="WP_080531067.1">
    <property type="nucleotide sequence ID" value="NZ_CP012331.1"/>
</dbReference>
<dbReference type="AlphaFoldDB" id="A0A9Q3W4A9"/>
<dbReference type="InterPro" id="IPR006842">
    <property type="entry name" value="Transposase_31"/>
</dbReference>
<comment type="caution">
    <text evidence="4">The sequence shown here is derived from an EMBL/GenBank/DDBJ whole genome shotgun (WGS) entry which is preliminary data.</text>
</comment>
<dbReference type="Pfam" id="PF04754">
    <property type="entry name" value="Transposase_31"/>
    <property type="match status" value="1"/>
</dbReference>
<organism evidence="4 5">
    <name type="scientific">Alloalcanivorax xenomutans</name>
    <dbReference type="NCBI Taxonomy" id="1094342"/>
    <lineage>
        <taxon>Bacteria</taxon>
        <taxon>Pseudomonadati</taxon>
        <taxon>Pseudomonadota</taxon>
        <taxon>Gammaproteobacteria</taxon>
        <taxon>Oceanospirillales</taxon>
        <taxon>Alcanivoracaceae</taxon>
        <taxon>Alloalcanivorax</taxon>
    </lineage>
</organism>
<name>A0A9Q3W4A9_9GAMM</name>
<reference evidence="4" key="1">
    <citation type="submission" date="2022-01" db="EMBL/GenBank/DDBJ databases">
        <authorList>
            <person name="Karlyshev A.V."/>
            <person name="Jaspars M."/>
        </authorList>
    </citation>
    <scope>NUCLEOTIDE SEQUENCE</scope>
    <source>
        <strain evidence="4">AGSA3-2</strain>
    </source>
</reference>
<dbReference type="EMBL" id="JAJVKT010000007">
    <property type="protein sequence ID" value="MCE7508420.1"/>
    <property type="molecule type" value="Genomic_DNA"/>
</dbReference>
<evidence type="ECO:0000259" key="2">
    <source>
        <dbReference type="Pfam" id="PF04754"/>
    </source>
</evidence>
<feature type="domain" description="DUF4351" evidence="3">
    <location>
        <begin position="287"/>
        <end position="340"/>
    </location>
</feature>
<proteinExistence type="predicted"/>
<evidence type="ECO:0000313" key="5">
    <source>
        <dbReference type="Proteomes" id="UP001107961"/>
    </source>
</evidence>
<gene>
    <name evidence="4" type="ORF">LZG35_07195</name>
</gene>
<evidence type="ECO:0000256" key="1">
    <source>
        <dbReference type="SAM" id="MobiDB-lite"/>
    </source>
</evidence>
<dbReference type="PANTHER" id="PTHR34611">
    <property type="match status" value="1"/>
</dbReference>
<sequence>MGEHDTAYKFLFSHRALMRDLLLGFMEGDWVRELDLDSLEKVSDGYATGDLLSRHNDALWRVRWKREWIYLYLMLEFQSTVERFMPVRILTYIGLLYQDLIRREELSQDRRLPPVLPIVLYNGKGRWRAPVALDNLIQPPPHAVLPYLPRLQFLLLDEGALLHEGALPGQRNLVAAIFRLEQSQAPEDLSRAFSHLLEWLKGPEQSELRQAILEWLHRRGPSLAPEISWREVRNLQEANTMLEERIQEWKAQFRREGLTKGREEGREIGLEEGREEGRKEGRKEGREEGSTAEARNILRRQLARRFGTVPEHIDVKLNGASREQLEDWIDRPYEVEELEDVFR</sequence>
<dbReference type="PANTHER" id="PTHR34611:SF2">
    <property type="entry name" value="INACTIVE RECOMBINATION-PROMOTING NUCLEASE-LIKE PROTEIN RPNE-RELATED"/>
    <property type="match status" value="1"/>
</dbReference>
<evidence type="ECO:0000313" key="4">
    <source>
        <dbReference type="EMBL" id="MCE7508420.1"/>
    </source>
</evidence>
<accession>A0A9Q3W4A9</accession>
<dbReference type="Proteomes" id="UP001107961">
    <property type="component" value="Unassembled WGS sequence"/>
</dbReference>